<dbReference type="InterPro" id="IPR001251">
    <property type="entry name" value="CRAL-TRIO_dom"/>
</dbReference>
<dbReference type="PROSITE" id="PS50191">
    <property type="entry name" value="CRAL_TRIO"/>
    <property type="match status" value="1"/>
</dbReference>
<dbReference type="InterPro" id="IPR036865">
    <property type="entry name" value="CRAL-TRIO_dom_sf"/>
</dbReference>
<dbReference type="Pfam" id="PF00650">
    <property type="entry name" value="CRAL_TRIO"/>
    <property type="match status" value="1"/>
</dbReference>
<evidence type="ECO:0000259" key="1">
    <source>
        <dbReference type="PROSITE" id="PS50191"/>
    </source>
</evidence>
<dbReference type="GeneID" id="19948837"/>
<dbReference type="eggNOG" id="KOG1471">
    <property type="taxonomic scope" value="Eukaryota"/>
</dbReference>
<proteinExistence type="predicted"/>
<dbReference type="EMBL" id="JH767155">
    <property type="protein sequence ID" value="EQC34338.1"/>
    <property type="molecule type" value="Genomic_DNA"/>
</dbReference>
<organism evidence="2 3">
    <name type="scientific">Saprolegnia diclina (strain VS20)</name>
    <dbReference type="NCBI Taxonomy" id="1156394"/>
    <lineage>
        <taxon>Eukaryota</taxon>
        <taxon>Sar</taxon>
        <taxon>Stramenopiles</taxon>
        <taxon>Oomycota</taxon>
        <taxon>Saprolegniomycetes</taxon>
        <taxon>Saprolegniales</taxon>
        <taxon>Saprolegniaceae</taxon>
        <taxon>Saprolegnia</taxon>
    </lineage>
</organism>
<dbReference type="SUPFAM" id="SSF52087">
    <property type="entry name" value="CRAL/TRIO domain"/>
    <property type="match status" value="1"/>
</dbReference>
<dbReference type="OrthoDB" id="1434354at2759"/>
<accession>T0RPD0</accession>
<dbReference type="CDD" id="cd00170">
    <property type="entry name" value="SEC14"/>
    <property type="match status" value="1"/>
</dbReference>
<dbReference type="PANTHER" id="PTHR45657:SF1">
    <property type="entry name" value="CRAL-TRIO DOMAIN-CONTAINING PROTEIN YKL091C-RELATED"/>
    <property type="match status" value="1"/>
</dbReference>
<keyword evidence="3" id="KW-1185">Reference proteome</keyword>
<protein>
    <recommendedName>
        <fullName evidence="1">CRAL-TRIO domain-containing protein</fullName>
    </recommendedName>
</protein>
<dbReference type="Gene3D" id="3.40.525.10">
    <property type="entry name" value="CRAL-TRIO lipid binding domain"/>
    <property type="match status" value="1"/>
</dbReference>
<dbReference type="OMA" id="WHVSKAR"/>
<dbReference type="InterPro" id="IPR051026">
    <property type="entry name" value="PI/PC_transfer"/>
</dbReference>
<evidence type="ECO:0000313" key="3">
    <source>
        <dbReference type="Proteomes" id="UP000030762"/>
    </source>
</evidence>
<dbReference type="VEuPathDB" id="FungiDB:SDRG_08110"/>
<gene>
    <name evidence="2" type="ORF">SDRG_08110</name>
</gene>
<dbReference type="SUPFAM" id="SSF46938">
    <property type="entry name" value="CRAL/TRIO N-terminal domain"/>
    <property type="match status" value="1"/>
</dbReference>
<dbReference type="RefSeq" id="XP_008612200.1">
    <property type="nucleotide sequence ID" value="XM_008613978.1"/>
</dbReference>
<evidence type="ECO:0000313" key="2">
    <source>
        <dbReference type="EMBL" id="EQC34338.1"/>
    </source>
</evidence>
<dbReference type="Proteomes" id="UP000030762">
    <property type="component" value="Unassembled WGS sequence"/>
</dbReference>
<dbReference type="InterPro" id="IPR036273">
    <property type="entry name" value="CRAL/TRIO_N_dom_sf"/>
</dbReference>
<dbReference type="PANTHER" id="PTHR45657">
    <property type="entry name" value="CRAL-TRIO DOMAIN-CONTAINING PROTEIN YKL091C-RELATED"/>
    <property type="match status" value="1"/>
</dbReference>
<dbReference type="SMART" id="SM00516">
    <property type="entry name" value="SEC14"/>
    <property type="match status" value="1"/>
</dbReference>
<dbReference type="STRING" id="1156394.T0RPD0"/>
<reference evidence="2 3" key="1">
    <citation type="submission" date="2012-04" db="EMBL/GenBank/DDBJ databases">
        <title>The Genome Sequence of Saprolegnia declina VS20.</title>
        <authorList>
            <consortium name="The Broad Institute Genome Sequencing Platform"/>
            <person name="Russ C."/>
            <person name="Nusbaum C."/>
            <person name="Tyler B."/>
            <person name="van West P."/>
            <person name="Dieguez-Uribeondo J."/>
            <person name="de Bruijn I."/>
            <person name="Tripathy S."/>
            <person name="Jiang R."/>
            <person name="Young S.K."/>
            <person name="Zeng Q."/>
            <person name="Gargeya S."/>
            <person name="Fitzgerald M."/>
            <person name="Haas B."/>
            <person name="Abouelleil A."/>
            <person name="Alvarado L."/>
            <person name="Arachchi H.M."/>
            <person name="Berlin A."/>
            <person name="Chapman S.B."/>
            <person name="Goldberg J."/>
            <person name="Griggs A."/>
            <person name="Gujja S."/>
            <person name="Hansen M."/>
            <person name="Howarth C."/>
            <person name="Imamovic A."/>
            <person name="Larimer J."/>
            <person name="McCowen C."/>
            <person name="Montmayeur A."/>
            <person name="Murphy C."/>
            <person name="Neiman D."/>
            <person name="Pearson M."/>
            <person name="Priest M."/>
            <person name="Roberts A."/>
            <person name="Saif S."/>
            <person name="Shea T."/>
            <person name="Sisk P."/>
            <person name="Sykes S."/>
            <person name="Wortman J."/>
            <person name="Nusbaum C."/>
            <person name="Birren B."/>
        </authorList>
    </citation>
    <scope>NUCLEOTIDE SEQUENCE [LARGE SCALE GENOMIC DNA]</scope>
    <source>
        <strain evidence="2 3">VS20</strain>
    </source>
</reference>
<dbReference type="InParanoid" id="T0RPD0"/>
<feature type="domain" description="CRAL-TRIO" evidence="1">
    <location>
        <begin position="97"/>
        <end position="269"/>
    </location>
</feature>
<name>T0RPD0_SAPDV</name>
<dbReference type="AlphaFoldDB" id="T0RPD0"/>
<sequence>MDPLVLVGACIIWPRMHEKTPTIARLREQLLQETPEVRLVALGFCELDQLDDTIEKYAIARDWDADATLSAMRSSIAWRVEQDVPSLMAGPALPNEKLEAIRRFNPQGFHGEDKDGRLVYIERTGYLDCDALLKVVTPDDILKAHVQKCEYKLHVLLPRQVVARGAAASKIVLIYDLANVGFSTFKTDIFTAIQRITSINQEHYPETLHKVYIVNAPFFFYGTYKLIEVFLSDRIRHKIVFVGRKDELLADIPAASLPSFLGGNCNCFPGQPHGGCVSSASFTQTRYFSALDAHFED</sequence>